<comment type="subunit">
    <text evidence="11">Forms a heterodimer with USP.</text>
</comment>
<feature type="region of interest" description="Disordered" evidence="15">
    <location>
        <begin position="1673"/>
        <end position="1851"/>
    </location>
</feature>
<dbReference type="InterPro" id="IPR036020">
    <property type="entry name" value="WW_dom_sf"/>
</dbReference>
<dbReference type="FunFam" id="1.10.10.440:FF:000020">
    <property type="entry name" value="Pre-mRNA-processing protein 40C"/>
    <property type="match status" value="1"/>
</dbReference>
<feature type="compositionally biased region" description="Low complexity" evidence="15">
    <location>
        <begin position="1102"/>
        <end position="1118"/>
    </location>
</feature>
<keyword evidence="7" id="KW-0238">DNA-binding</keyword>
<feature type="domain" description="Nuclear receptor" evidence="17">
    <location>
        <begin position="586"/>
        <end position="661"/>
    </location>
</feature>
<feature type="region of interest" description="Disordered" evidence="15">
    <location>
        <begin position="914"/>
        <end position="1123"/>
    </location>
</feature>
<dbReference type="SUPFAM" id="SSF81698">
    <property type="entry name" value="FF domain"/>
    <property type="match status" value="5"/>
</dbReference>
<dbReference type="PANTHER" id="PTHR15377">
    <property type="entry name" value="TRANSCRIPTION ELONGATION REGULATOR 1"/>
    <property type="match status" value="1"/>
</dbReference>
<evidence type="ECO:0000256" key="12">
    <source>
        <dbReference type="ARBA" id="ARBA00071265"/>
    </source>
</evidence>
<dbReference type="InterPro" id="IPR035500">
    <property type="entry name" value="NHR-like_dom_sf"/>
</dbReference>
<dbReference type="Pfam" id="PF00397">
    <property type="entry name" value="WW"/>
    <property type="match status" value="2"/>
</dbReference>
<dbReference type="InterPro" id="IPR045148">
    <property type="entry name" value="TCRG1-like"/>
</dbReference>
<dbReference type="Gene3D" id="2.20.70.10">
    <property type="match status" value="3"/>
</dbReference>
<evidence type="ECO:0000259" key="19">
    <source>
        <dbReference type="PROSITE" id="PS51843"/>
    </source>
</evidence>
<evidence type="ECO:0000256" key="9">
    <source>
        <dbReference type="ARBA" id="ARBA00023170"/>
    </source>
</evidence>
<dbReference type="InterPro" id="IPR000536">
    <property type="entry name" value="Nucl_hrmn_rcpt_lig-bd"/>
</dbReference>
<feature type="compositionally biased region" description="Pro residues" evidence="15">
    <location>
        <begin position="993"/>
        <end position="1011"/>
    </location>
</feature>
<feature type="domain" description="FF" evidence="18">
    <location>
        <begin position="1474"/>
        <end position="1529"/>
    </location>
</feature>
<dbReference type="PRINTS" id="PR01284">
    <property type="entry name" value="NUCLEARECPTR"/>
</dbReference>
<dbReference type="FunFam" id="1.10.10.440:FF:000029">
    <property type="entry name" value="Uncharacterized protein, isoform B"/>
    <property type="match status" value="1"/>
</dbReference>
<dbReference type="Gene3D" id="3.30.50.10">
    <property type="entry name" value="Erythroid Transcription Factor GATA-1, subunit A"/>
    <property type="match status" value="1"/>
</dbReference>
<comment type="caution">
    <text evidence="20">The sequence shown here is derived from an EMBL/GenBank/DDBJ whole genome shotgun (WGS) entry which is preliminary data.</text>
</comment>
<feature type="domain" description="WW" evidence="16">
    <location>
        <begin position="1254"/>
        <end position="1281"/>
    </location>
</feature>
<reference evidence="20 21" key="1">
    <citation type="submission" date="2022-05" db="EMBL/GenBank/DDBJ databases">
        <title>A multi-omics perspective on studying reproductive biology in Daphnia sinensis.</title>
        <authorList>
            <person name="Jia J."/>
        </authorList>
    </citation>
    <scope>NUCLEOTIDE SEQUENCE [LARGE SCALE GENOMIC DNA]</scope>
    <source>
        <strain evidence="20 21">WSL</strain>
    </source>
</reference>
<feature type="domain" description="WW" evidence="16">
    <location>
        <begin position="1130"/>
        <end position="1157"/>
    </location>
</feature>
<keyword evidence="21" id="KW-1185">Reference proteome</keyword>
<dbReference type="Proteomes" id="UP000820818">
    <property type="component" value="Linkage Group LG6"/>
</dbReference>
<dbReference type="PROSITE" id="PS01159">
    <property type="entry name" value="WW_DOMAIN_1"/>
    <property type="match status" value="1"/>
</dbReference>
<feature type="region of interest" description="Disordered" evidence="15">
    <location>
        <begin position="664"/>
        <end position="684"/>
    </location>
</feature>
<dbReference type="Pfam" id="PF00105">
    <property type="entry name" value="zf-C4"/>
    <property type="match status" value="1"/>
</dbReference>
<feature type="compositionally biased region" description="Basic and acidic residues" evidence="15">
    <location>
        <begin position="1411"/>
        <end position="1463"/>
    </location>
</feature>
<dbReference type="Gene3D" id="1.10.565.10">
    <property type="entry name" value="Retinoid X Receptor"/>
    <property type="match status" value="1"/>
</dbReference>
<dbReference type="EMBL" id="WJBH02000006">
    <property type="protein sequence ID" value="KAI9557490.1"/>
    <property type="molecule type" value="Genomic_DNA"/>
</dbReference>
<keyword evidence="5" id="KW-0862">Zinc</keyword>
<dbReference type="SMART" id="SM00430">
    <property type="entry name" value="HOLI"/>
    <property type="match status" value="1"/>
</dbReference>
<feature type="compositionally biased region" description="Basic and acidic residues" evidence="15">
    <location>
        <begin position="1809"/>
        <end position="1851"/>
    </location>
</feature>
<feature type="domain" description="WW" evidence="16">
    <location>
        <begin position="1360"/>
        <end position="1389"/>
    </location>
</feature>
<feature type="compositionally biased region" description="Basic and acidic residues" evidence="15">
    <location>
        <begin position="1673"/>
        <end position="1751"/>
    </location>
</feature>
<dbReference type="InterPro" id="IPR013088">
    <property type="entry name" value="Znf_NHR/GATA"/>
</dbReference>
<dbReference type="SUPFAM" id="SSF51045">
    <property type="entry name" value="WW domain"/>
    <property type="match status" value="3"/>
</dbReference>
<evidence type="ECO:0000256" key="2">
    <source>
        <dbReference type="ARBA" id="ARBA00022723"/>
    </source>
</evidence>
<evidence type="ECO:0000256" key="10">
    <source>
        <dbReference type="ARBA" id="ARBA00023242"/>
    </source>
</evidence>
<dbReference type="FunFam" id="1.10.10.440:FF:000001">
    <property type="entry name" value="Transcription elongation regulator 1 like"/>
    <property type="match status" value="1"/>
</dbReference>
<dbReference type="SMART" id="SM00456">
    <property type="entry name" value="WW"/>
    <property type="match status" value="3"/>
</dbReference>
<dbReference type="FunFam" id="2.20.70.10:FF:000049">
    <property type="entry name" value="Transcription elongation regulator 1-like"/>
    <property type="match status" value="1"/>
</dbReference>
<evidence type="ECO:0000256" key="5">
    <source>
        <dbReference type="ARBA" id="ARBA00022833"/>
    </source>
</evidence>
<dbReference type="FunFam" id="3.30.50.10:FF:000009">
    <property type="entry name" value="nuclear receptor subfamily 4 group A member 2"/>
    <property type="match status" value="1"/>
</dbReference>
<keyword evidence="6" id="KW-0805">Transcription regulation</keyword>
<dbReference type="CDD" id="cd00201">
    <property type="entry name" value="WW"/>
    <property type="match status" value="3"/>
</dbReference>
<evidence type="ECO:0000256" key="11">
    <source>
        <dbReference type="ARBA" id="ARBA00065130"/>
    </source>
</evidence>
<evidence type="ECO:0000313" key="20">
    <source>
        <dbReference type="EMBL" id="KAI9557490.1"/>
    </source>
</evidence>
<keyword evidence="4" id="KW-0863">Zinc-finger</keyword>
<feature type="compositionally biased region" description="Polar residues" evidence="15">
    <location>
        <begin position="914"/>
        <end position="923"/>
    </location>
</feature>
<name>A0AAD5PVY3_9CRUS</name>
<evidence type="ECO:0000313" key="21">
    <source>
        <dbReference type="Proteomes" id="UP000820818"/>
    </source>
</evidence>
<dbReference type="GO" id="GO:0070063">
    <property type="term" value="F:RNA polymerase binding"/>
    <property type="evidence" value="ECO:0007669"/>
    <property type="project" value="InterPro"/>
</dbReference>
<dbReference type="FunFam" id="1.10.10.440:FF:000006">
    <property type="entry name" value="Transcription elongation regulator 1 (CA150)"/>
    <property type="match status" value="1"/>
</dbReference>
<dbReference type="InterPro" id="IPR002713">
    <property type="entry name" value="FF_domain"/>
</dbReference>
<gene>
    <name evidence="20" type="ORF">GHT06_017318</name>
</gene>
<dbReference type="PROSITE" id="PS00031">
    <property type="entry name" value="NUCLEAR_REC_DBD_1"/>
    <property type="match status" value="1"/>
</dbReference>
<dbReference type="GO" id="GO:0003712">
    <property type="term" value="F:transcription coregulator activity"/>
    <property type="evidence" value="ECO:0007669"/>
    <property type="project" value="TreeGrafter"/>
</dbReference>
<comment type="subcellular location">
    <subcellularLocation>
        <location evidence="1">Nucleus</location>
    </subcellularLocation>
</comment>
<dbReference type="PANTHER" id="PTHR15377:SF3">
    <property type="entry name" value="WW DOMAIN-CONTAINING PROTEIN"/>
    <property type="match status" value="1"/>
</dbReference>
<keyword evidence="8" id="KW-0804">Transcription</keyword>
<dbReference type="PROSITE" id="PS51676">
    <property type="entry name" value="FF"/>
    <property type="match status" value="4"/>
</dbReference>
<feature type="region of interest" description="Disordered" evidence="15">
    <location>
        <begin position="2031"/>
        <end position="2053"/>
    </location>
</feature>
<feature type="domain" description="FF" evidence="18">
    <location>
        <begin position="1966"/>
        <end position="2032"/>
    </location>
</feature>
<feature type="compositionally biased region" description="Polar residues" evidence="15">
    <location>
        <begin position="464"/>
        <end position="489"/>
    </location>
</feature>
<dbReference type="Gene3D" id="1.10.10.440">
    <property type="entry name" value="FF domain"/>
    <property type="match status" value="6"/>
</dbReference>
<evidence type="ECO:0000259" key="18">
    <source>
        <dbReference type="PROSITE" id="PS51676"/>
    </source>
</evidence>
<evidence type="ECO:0000256" key="6">
    <source>
        <dbReference type="ARBA" id="ARBA00023015"/>
    </source>
</evidence>
<feature type="compositionally biased region" description="Low complexity" evidence="15">
    <location>
        <begin position="1052"/>
        <end position="1062"/>
    </location>
</feature>
<dbReference type="PROSITE" id="PS51030">
    <property type="entry name" value="NUCLEAR_REC_DBD_2"/>
    <property type="match status" value="1"/>
</dbReference>
<evidence type="ECO:0000256" key="1">
    <source>
        <dbReference type="ARBA" id="ARBA00004123"/>
    </source>
</evidence>
<keyword evidence="2" id="KW-0479">Metal-binding</keyword>
<evidence type="ECO:0000256" key="4">
    <source>
        <dbReference type="ARBA" id="ARBA00022771"/>
    </source>
</evidence>
<dbReference type="InterPro" id="IPR036517">
    <property type="entry name" value="FF_domain_sf"/>
</dbReference>
<protein>
    <recommendedName>
        <fullName evidence="12">Probable nuclear hormone receptor HR38</fullName>
    </recommendedName>
    <alternativeName>
        <fullName evidence="13">Nuclear receptor subfamily 4 group A member 4</fullName>
    </alternativeName>
</protein>
<dbReference type="InterPro" id="IPR001628">
    <property type="entry name" value="Znf_hrmn_rcpt"/>
</dbReference>
<dbReference type="PROSITE" id="PS50020">
    <property type="entry name" value="WW_DOMAIN_2"/>
    <property type="match status" value="3"/>
</dbReference>
<dbReference type="CDD" id="cd06969">
    <property type="entry name" value="NR_DBD_NGFI-B"/>
    <property type="match status" value="1"/>
</dbReference>
<dbReference type="GO" id="GO:0043565">
    <property type="term" value="F:sequence-specific DNA binding"/>
    <property type="evidence" value="ECO:0007669"/>
    <property type="project" value="InterPro"/>
</dbReference>
<dbReference type="InterPro" id="IPR003070">
    <property type="entry name" value="NR4A1-3"/>
</dbReference>
<keyword evidence="3" id="KW-0677">Repeat</keyword>
<dbReference type="FunFam" id="1.10.10.440:FF:000008">
    <property type="entry name" value="Transcription elongation regulator 1 (CA150)"/>
    <property type="match status" value="1"/>
</dbReference>
<evidence type="ECO:0000256" key="7">
    <source>
        <dbReference type="ARBA" id="ARBA00023125"/>
    </source>
</evidence>
<feature type="domain" description="NR LBD" evidence="19">
    <location>
        <begin position="685"/>
        <end position="928"/>
    </location>
</feature>
<dbReference type="GO" id="GO:0004879">
    <property type="term" value="F:nuclear receptor activity"/>
    <property type="evidence" value="ECO:0007669"/>
    <property type="project" value="InterPro"/>
</dbReference>
<keyword evidence="9" id="KW-0675">Receptor</keyword>
<evidence type="ECO:0000256" key="8">
    <source>
        <dbReference type="ARBA" id="ARBA00023163"/>
    </source>
</evidence>
<evidence type="ECO:0000259" key="17">
    <source>
        <dbReference type="PROSITE" id="PS51030"/>
    </source>
</evidence>
<feature type="coiled-coil region" evidence="14">
    <location>
        <begin position="1528"/>
        <end position="1559"/>
    </location>
</feature>
<feature type="compositionally biased region" description="Basic and acidic residues" evidence="15">
    <location>
        <begin position="1383"/>
        <end position="1398"/>
    </location>
</feature>
<dbReference type="GO" id="GO:0005634">
    <property type="term" value="C:nucleus"/>
    <property type="evidence" value="ECO:0007669"/>
    <property type="project" value="UniProtKB-SubCell"/>
</dbReference>
<dbReference type="Pfam" id="PF23517">
    <property type="entry name" value="WW_TCERG1"/>
    <property type="match status" value="1"/>
</dbReference>
<dbReference type="Pfam" id="PF00104">
    <property type="entry name" value="Hormone_recep"/>
    <property type="match status" value="1"/>
</dbReference>
<feature type="compositionally biased region" description="Basic and acidic residues" evidence="15">
    <location>
        <begin position="1318"/>
        <end position="1350"/>
    </location>
</feature>
<evidence type="ECO:0000256" key="3">
    <source>
        <dbReference type="ARBA" id="ARBA00022737"/>
    </source>
</evidence>
<dbReference type="PRINTS" id="PR00047">
    <property type="entry name" value="STROIDFINGER"/>
</dbReference>
<dbReference type="PROSITE" id="PS51843">
    <property type="entry name" value="NR_LBD"/>
    <property type="match status" value="1"/>
</dbReference>
<evidence type="ECO:0000256" key="13">
    <source>
        <dbReference type="ARBA" id="ARBA00075617"/>
    </source>
</evidence>
<dbReference type="InterPro" id="IPR001723">
    <property type="entry name" value="Nuclear_hrmn_rcpt"/>
</dbReference>
<dbReference type="SMART" id="SM00441">
    <property type="entry name" value="FF"/>
    <property type="match status" value="6"/>
</dbReference>
<evidence type="ECO:0000256" key="14">
    <source>
        <dbReference type="SAM" id="Coils"/>
    </source>
</evidence>
<dbReference type="SUPFAM" id="SSF48508">
    <property type="entry name" value="Nuclear receptor ligand-binding domain"/>
    <property type="match status" value="1"/>
</dbReference>
<organism evidence="20 21">
    <name type="scientific">Daphnia sinensis</name>
    <dbReference type="NCBI Taxonomy" id="1820382"/>
    <lineage>
        <taxon>Eukaryota</taxon>
        <taxon>Metazoa</taxon>
        <taxon>Ecdysozoa</taxon>
        <taxon>Arthropoda</taxon>
        <taxon>Crustacea</taxon>
        <taxon>Branchiopoda</taxon>
        <taxon>Diplostraca</taxon>
        <taxon>Cladocera</taxon>
        <taxon>Anomopoda</taxon>
        <taxon>Daphniidae</taxon>
        <taxon>Daphnia</taxon>
        <taxon>Daphnia similis group</taxon>
    </lineage>
</organism>
<feature type="compositionally biased region" description="Low complexity" evidence="15">
    <location>
        <begin position="955"/>
        <end position="965"/>
    </location>
</feature>
<dbReference type="PRINTS" id="PR00398">
    <property type="entry name" value="STRDHORMONER"/>
</dbReference>
<dbReference type="InterPro" id="IPR057565">
    <property type="entry name" value="WW_TCRG1_3rd"/>
</dbReference>
<accession>A0AAD5PVY3</accession>
<keyword evidence="14" id="KW-0175">Coiled coil</keyword>
<feature type="region of interest" description="Disordered" evidence="15">
    <location>
        <begin position="1318"/>
        <end position="1359"/>
    </location>
</feature>
<feature type="region of interest" description="Disordered" evidence="15">
    <location>
        <begin position="464"/>
        <end position="495"/>
    </location>
</feature>
<dbReference type="SUPFAM" id="SSF57716">
    <property type="entry name" value="Glucocorticoid receptor-like (DNA-binding domain)"/>
    <property type="match status" value="1"/>
</dbReference>
<dbReference type="Pfam" id="PF01846">
    <property type="entry name" value="FF"/>
    <property type="match status" value="5"/>
</dbReference>
<dbReference type="SMART" id="SM00399">
    <property type="entry name" value="ZnF_C4"/>
    <property type="match status" value="1"/>
</dbReference>
<feature type="domain" description="FF" evidence="18">
    <location>
        <begin position="1909"/>
        <end position="1965"/>
    </location>
</feature>
<feature type="domain" description="FF" evidence="18">
    <location>
        <begin position="1541"/>
        <end position="1596"/>
    </location>
</feature>
<proteinExistence type="predicted"/>
<evidence type="ECO:0000256" key="15">
    <source>
        <dbReference type="SAM" id="MobiDB-lite"/>
    </source>
</evidence>
<dbReference type="GO" id="GO:0008270">
    <property type="term" value="F:zinc ion binding"/>
    <property type="evidence" value="ECO:0007669"/>
    <property type="project" value="UniProtKB-KW"/>
</dbReference>
<feature type="region of interest" description="Disordered" evidence="15">
    <location>
        <begin position="1377"/>
        <end position="1463"/>
    </location>
</feature>
<sequence>MHWQEKLDRLVPKFNAAVKIVIKIRMQLYSSARGPLFLVDSIRCYQRAIDTMSYIVDSLLIPGQRICPPLRRRDDFKTRKQYVRVGAQDVIVSGSPMRFYDHCVPSSLETRDIISVGGEDLLLSHWSVCDPIFRLDGKVYCVIIDVTDGDASKVYTCTCILGVQADVCYLHLSMLYNRREHWAEGGLSGEKFGPLDLHLAANGLPSIDLTGGHLFGDIQDTWSPAFADWTPTSSTSDLSEFSESPTFSNHWDLTLTVHELASQTPEGLRDAASVPSPAQEMMLIQTQGRPDLCGLVGRNVMQQPHQHHGMAAFPPTDWISSSVEPVSNIMGHAPSIQSSYAPSVMSSPSLASVHQSSFDDSESTSLQECFEVANEFIMNHTDGTSNTNNSDNCLSMDVEDASALLTDAAEALAAAAIPLPNFQDNYTPSRFQPASFQQKEDTANNFGHPHTILEMTAFQAAVQSVQSLRQRQPGPSNSSSLITDDTAGNPSLKRQGLLSATHNPRHAEPAPHRSGGYTCPYPLNLPIGSRHPIANTNLQTNTPMASTSFAVPSTSFERTATTEKTSPGCSAVAGRSDPTARSKSPSQLCAVCGDNAACQHYGVRTCEGCKGFFKRTVQKGSKYVCLADRNCPVDKRRRNRCQFCRFQKCLSVGMVKEVVRTDSLKGRRGRLPSKPKCSQESSHSPPVSLITALVRAHLDTSPEMANFDYSMYVEQSGNEKNQLSSSHPTEVQADHIHQFFALLTSCIDVIKVWAEKIPGFCELCKEDQELLIQSACLEIFVIRFAYRIRPGDEKFIFDNGVVLHSSQCKPSFGPWHGAIIEFAHSLHSMDIDLSAFACLVSLTLITERHGLRDPQKVELLQMKIISSLRDHVTYNPEAQRKPHYFSRLLSKLPELRSLSIQGPENSDSFFIEGPSNTGPNANDENFADDGDFGPPMSYQQQHYGGPRGPPGMGPRGPMGMRPMRPFGGGGPMGPRPPFMQRGPPGGHGGFHGPPRPPGPPGQRFQGPPPRGMGPMGGPRGPPPNLMQGYGDFPRQMRPHFSQEQNGGRGGDSLDSSGGWDMGPPSQSNGGGMSYMGGPPQQGPPPSYGGPPGYGSGMPPAPGGYQQPPQSQQQSHPVQTAEIDVSTDEVWVETKAGDGKSYYYHAKTRETTWTKPDGPNIKVLTQQQVETMAQQSALLKPPENGMVMSAGPPQGGGYGSAPQQPFYPAHQGWNMGGAVAPTPAPALSAGPVPYPVMLGSDPGTDPVLLSQAMEWCEYRSPDGKPYYFNVKSSSSVWEKPQALRDYEVARLAAAARIHAGVPPSIPVIPIQPTMPEIAKKEEPKATEPEKPEPVKETKEKEEIKAPKDKTRPVSSTPVPGTPWCVVWTGDGRVFFFNPSTRSSVWEKPEDLKNRPDVDKLIANIPDESPQLADKKDETKEVKPEKKKKSDSGVDEPPVKKSKSSDDVVEEIRIDEPTKDTAMEAEVKAAQQRAVIPLEDRIQQFKAMLAEKEVSAFSTWEKELHKIVFDSRYLLLTSKERKDVYEDFVRERVEEERREKRNRMKEKKDDFRRLMEDAKLNGKSTFSDFSHRYSKDERFRGVEKTRERESLFNEFIVEVRRKEKDERDANREKARKEFVSFLREQLGDQPSERYSRWSEVKRKLEDTKDSRLRNVDSSLREDYYREWIRAVREKMEKKEKEREKNKEAKSSKRDKDREDRVKERKDSDRSRDRKEKDKDRSKDKDRKEKDRRKDKNKSKDGEKSKDKSKSKEKEKKRKVKSDSEEEEGETRDDVEMEENGDHDKTDREAEEQEDSEAAAVAAAEEEEEEERERRTREKKAREEASLREREKEVQRALAPHLRDRDKERLAHQHGEAVSQFTALLTDLIRNPDMSWKEAKRTLRKDSRSEVTDILSKEEREKMFSEHIEKLTFKKRGKFREMLEEIGELTLTTSWKKVRSLIKDDVRYAKFSSSDRKCEKEFNEFMKDKMVAAKADFRELLKESKFISYKSMKSVRESDQALKDIESTLRKDRRYLQLECVRHERQDLLMAHLEELERKGPPPPPTATEPVRRDKH</sequence>
<evidence type="ECO:0000259" key="16">
    <source>
        <dbReference type="PROSITE" id="PS50020"/>
    </source>
</evidence>
<dbReference type="InterPro" id="IPR001202">
    <property type="entry name" value="WW_dom"/>
</dbReference>
<feature type="compositionally biased region" description="Acidic residues" evidence="15">
    <location>
        <begin position="1761"/>
        <end position="1776"/>
    </location>
</feature>
<keyword evidence="10" id="KW-0539">Nucleus</keyword>